<evidence type="ECO:0000256" key="1">
    <source>
        <dbReference type="ARBA" id="ARBA00004141"/>
    </source>
</evidence>
<evidence type="ECO:0000256" key="4">
    <source>
        <dbReference type="ARBA" id="ARBA00022989"/>
    </source>
</evidence>
<dbReference type="AlphaFoldDB" id="A0A839IW16"/>
<comment type="caution">
    <text evidence="10">The sequence shown here is derived from an EMBL/GenBank/DDBJ whole genome shotgun (WGS) entry which is preliminary data.</text>
</comment>
<feature type="transmembrane region" description="Helical" evidence="7">
    <location>
        <begin position="307"/>
        <end position="333"/>
    </location>
</feature>
<dbReference type="Pfam" id="PF02683">
    <property type="entry name" value="DsbD_TM"/>
    <property type="match status" value="1"/>
</dbReference>
<feature type="transmembrane region" description="Helical" evidence="7">
    <location>
        <begin position="560"/>
        <end position="578"/>
    </location>
</feature>
<dbReference type="CDD" id="cd02953">
    <property type="entry name" value="DsbDgamma"/>
    <property type="match status" value="1"/>
</dbReference>
<dbReference type="SUPFAM" id="SSF52833">
    <property type="entry name" value="Thioredoxin-like"/>
    <property type="match status" value="1"/>
</dbReference>
<evidence type="ECO:0000256" key="6">
    <source>
        <dbReference type="ARBA" id="ARBA00023284"/>
    </source>
</evidence>
<dbReference type="PROSITE" id="PS00194">
    <property type="entry name" value="THIOREDOXIN_1"/>
    <property type="match status" value="1"/>
</dbReference>
<dbReference type="InterPro" id="IPR036249">
    <property type="entry name" value="Thioredoxin-like_sf"/>
</dbReference>
<feature type="transmembrane region" description="Helical" evidence="7">
    <location>
        <begin position="388"/>
        <end position="410"/>
    </location>
</feature>
<evidence type="ECO:0000256" key="3">
    <source>
        <dbReference type="ARBA" id="ARBA00022748"/>
    </source>
</evidence>
<evidence type="ECO:0000256" key="2">
    <source>
        <dbReference type="ARBA" id="ARBA00022692"/>
    </source>
</evidence>
<feature type="domain" description="Thiol:disulfide interchange protein DsbD N-terminal" evidence="9">
    <location>
        <begin position="64"/>
        <end position="167"/>
    </location>
</feature>
<feature type="domain" description="Cytochrome C biogenesis protein transmembrane" evidence="8">
    <location>
        <begin position="311"/>
        <end position="529"/>
    </location>
</feature>
<keyword evidence="5 7" id="KW-0472">Membrane</keyword>
<dbReference type="GO" id="GO:0016020">
    <property type="term" value="C:membrane"/>
    <property type="evidence" value="ECO:0007669"/>
    <property type="project" value="UniProtKB-SubCell"/>
</dbReference>
<feature type="transmembrane region" description="Helical" evidence="7">
    <location>
        <begin position="447"/>
        <end position="469"/>
    </location>
</feature>
<feature type="transmembrane region" description="Helical" evidence="7">
    <location>
        <begin position="508"/>
        <end position="530"/>
    </location>
</feature>
<dbReference type="Pfam" id="PF11412">
    <property type="entry name" value="DsbD_N"/>
    <property type="match status" value="1"/>
</dbReference>
<keyword evidence="11" id="KW-1185">Reference proteome</keyword>
<feature type="transmembrane region" description="Helical" evidence="7">
    <location>
        <begin position="475"/>
        <end position="496"/>
    </location>
</feature>
<organism evidence="10 11">
    <name type="scientific">Oceanospirillum sediminis</name>
    <dbReference type="NCBI Taxonomy" id="2760088"/>
    <lineage>
        <taxon>Bacteria</taxon>
        <taxon>Pseudomonadati</taxon>
        <taxon>Pseudomonadota</taxon>
        <taxon>Gammaproteobacteria</taxon>
        <taxon>Oceanospirillales</taxon>
        <taxon>Oceanospirillaceae</taxon>
        <taxon>Oceanospirillum</taxon>
    </lineage>
</organism>
<dbReference type="PANTHER" id="PTHR32234">
    <property type="entry name" value="THIOL:DISULFIDE INTERCHANGE PROTEIN DSBD"/>
    <property type="match status" value="1"/>
</dbReference>
<feature type="transmembrane region" description="Helical" evidence="7">
    <location>
        <begin position="354"/>
        <end position="376"/>
    </location>
</feature>
<evidence type="ECO:0000313" key="10">
    <source>
        <dbReference type="EMBL" id="MBB1488952.1"/>
    </source>
</evidence>
<sequence length="707" mass="77139">MSKSDQSFLWPRRLLTTWTICISLVMGLMISVLSVHALAASSEWQGKPPVQGRLLLAGVAEGQSEFVAGLELTLEPGWKTYWRTPGAAGIKPRLIWQEQSAGIKSIELLYPAPHRLDFQGLQLYGYEKRVIFPLKVTRDLSVAEPDLNLDARILVCRELCIPASVKTGIKLTADNQRPDAEAAFEIDQFKAQIPLPGAVAGLETALFTLDEQQKLLQVELTLPANLTVDDLFPEVLPEPELDAPVIVQQGQRLIAQFSIQRKRMPDIQQSANLVVRTNLGAYEISGQWQALAAPLNKLQPVAVGGDYSLPLILLLALTGGLILNLMPCVLPVLSIKVLHLIRHQEFTRSQIRKSFIATAAGIIASFAILAGVMIALKSAGQVVGWGIQFQQPLFIGALGIIIVLFAANLWGRFEFRLPGFIAGLASGGEVTQQNPVSLSGSFAQGALATLLATPCSAPFLGTAISFAFAQNAPELLMIFVAMGVGLTLPYLLLTLVPEWVHKLPKPGPWMVTLKKVLSIGLLLTAGWLFWVLSDLVVLWGTAVIAAVMLIWWGSVRIRPLFWVLPLVAWLSIALLPAAPLPVLASGETEDTVNWQAFKPESIRQHVSEGKLVFVDITARWCVTCVANKVAVIQTETIQNQLNAVDMVAMQGDWTRPDDTISSFLNEHNRFGIPFNAVYGPAEPEGVLLGEILTQQDVLNAIQKARGH</sequence>
<evidence type="ECO:0000259" key="8">
    <source>
        <dbReference type="Pfam" id="PF02683"/>
    </source>
</evidence>
<evidence type="ECO:0000256" key="5">
    <source>
        <dbReference type="ARBA" id="ARBA00023136"/>
    </source>
</evidence>
<comment type="subcellular location">
    <subcellularLocation>
        <location evidence="1">Membrane</location>
        <topology evidence="1">Multi-pass membrane protein</topology>
    </subcellularLocation>
</comment>
<keyword evidence="2 7" id="KW-0812">Transmembrane</keyword>
<gene>
    <name evidence="10" type="ORF">H4O21_20285</name>
</gene>
<dbReference type="EMBL" id="JACJFM010000039">
    <property type="protein sequence ID" value="MBB1488952.1"/>
    <property type="molecule type" value="Genomic_DNA"/>
</dbReference>
<dbReference type="InterPro" id="IPR028250">
    <property type="entry name" value="DsbDN"/>
</dbReference>
<dbReference type="GO" id="GO:0015035">
    <property type="term" value="F:protein-disulfide reductase activity"/>
    <property type="evidence" value="ECO:0007669"/>
    <property type="project" value="TreeGrafter"/>
</dbReference>
<dbReference type="PANTHER" id="PTHR32234:SF3">
    <property type="entry name" value="SUPPRESSION OF COPPER SENSITIVITY PROTEIN"/>
    <property type="match status" value="1"/>
</dbReference>
<feature type="transmembrane region" description="Helical" evidence="7">
    <location>
        <begin position="536"/>
        <end position="553"/>
    </location>
</feature>
<dbReference type="GO" id="GO:0017004">
    <property type="term" value="P:cytochrome complex assembly"/>
    <property type="evidence" value="ECO:0007669"/>
    <property type="project" value="UniProtKB-KW"/>
</dbReference>
<accession>A0A839IW16</accession>
<dbReference type="Gene3D" id="3.40.30.10">
    <property type="entry name" value="Glutaredoxin"/>
    <property type="match status" value="1"/>
</dbReference>
<keyword evidence="3" id="KW-0201">Cytochrome c-type biogenesis</keyword>
<proteinExistence type="predicted"/>
<dbReference type="Pfam" id="PF13899">
    <property type="entry name" value="Thioredoxin_7"/>
    <property type="match status" value="1"/>
</dbReference>
<protein>
    <submittedName>
        <fullName evidence="10">Thioredoxin family protein</fullName>
    </submittedName>
</protein>
<evidence type="ECO:0000313" key="11">
    <source>
        <dbReference type="Proteomes" id="UP000565262"/>
    </source>
</evidence>
<evidence type="ECO:0000256" key="7">
    <source>
        <dbReference type="SAM" id="Phobius"/>
    </source>
</evidence>
<evidence type="ECO:0000259" key="9">
    <source>
        <dbReference type="Pfam" id="PF11412"/>
    </source>
</evidence>
<dbReference type="RefSeq" id="WP_182810724.1">
    <property type="nucleotide sequence ID" value="NZ_JACJFM010000039.1"/>
</dbReference>
<dbReference type="InterPro" id="IPR003834">
    <property type="entry name" value="Cyt_c_assmbl_TM_dom"/>
</dbReference>
<dbReference type="InterPro" id="IPR035671">
    <property type="entry name" value="DsbD_gamma"/>
</dbReference>
<dbReference type="Proteomes" id="UP000565262">
    <property type="component" value="Unassembled WGS sequence"/>
</dbReference>
<dbReference type="InterPro" id="IPR017937">
    <property type="entry name" value="Thioredoxin_CS"/>
</dbReference>
<keyword evidence="6" id="KW-0676">Redox-active center</keyword>
<name>A0A839IW16_9GAMM</name>
<keyword evidence="4 7" id="KW-1133">Transmembrane helix</keyword>
<dbReference type="GO" id="GO:0045454">
    <property type="term" value="P:cell redox homeostasis"/>
    <property type="evidence" value="ECO:0007669"/>
    <property type="project" value="TreeGrafter"/>
</dbReference>
<reference evidence="10 11" key="1">
    <citation type="submission" date="2020-08" db="EMBL/GenBank/DDBJ databases">
        <title>Oceanospirillum sp. nov. isolated from marine sediment.</title>
        <authorList>
            <person name="Ji X."/>
        </authorList>
    </citation>
    <scope>NUCLEOTIDE SEQUENCE [LARGE SCALE GENOMIC DNA]</scope>
    <source>
        <strain evidence="10 11">D5</strain>
    </source>
</reference>